<comment type="caution">
    <text evidence="1">The sequence shown here is derived from an EMBL/GenBank/DDBJ whole genome shotgun (WGS) entry which is preliminary data.</text>
</comment>
<name>A0A2T0LT17_9ACTN</name>
<accession>A0A2T0LT17</accession>
<organism evidence="1 2">
    <name type="scientific">Nonomuraea fuscirosea</name>
    <dbReference type="NCBI Taxonomy" id="1291556"/>
    <lineage>
        <taxon>Bacteria</taxon>
        <taxon>Bacillati</taxon>
        <taxon>Actinomycetota</taxon>
        <taxon>Actinomycetes</taxon>
        <taxon>Streptosporangiales</taxon>
        <taxon>Streptosporangiaceae</taxon>
        <taxon>Nonomuraea</taxon>
    </lineage>
</organism>
<reference evidence="1 2" key="1">
    <citation type="submission" date="2018-03" db="EMBL/GenBank/DDBJ databases">
        <title>Genomic Encyclopedia of Type Strains, Phase III (KMG-III): the genomes of soil and plant-associated and newly described type strains.</title>
        <authorList>
            <person name="Whitman W."/>
        </authorList>
    </citation>
    <scope>NUCLEOTIDE SEQUENCE [LARGE SCALE GENOMIC DNA]</scope>
    <source>
        <strain evidence="1 2">CGMCC 4.7104</strain>
    </source>
</reference>
<evidence type="ECO:0000313" key="1">
    <source>
        <dbReference type="EMBL" id="PRX46808.1"/>
    </source>
</evidence>
<dbReference type="EMBL" id="PVNG01000044">
    <property type="protein sequence ID" value="PRX46808.1"/>
    <property type="molecule type" value="Genomic_DNA"/>
</dbReference>
<dbReference type="Proteomes" id="UP000238312">
    <property type="component" value="Unassembled WGS sequence"/>
</dbReference>
<dbReference type="AlphaFoldDB" id="A0A2T0LT17"/>
<sequence length="191" mass="20765">MESPATPSKERVGYEVPDDPCLVLSAATRSRLGMKKARRFDPACVWSNDPGSAPPLKIRDVKVFYEAGPAGTNSTNSYAKVNFARKKKNDFRQPSEFGGAPSVKRAMKQVGSAKAGEHFDEGYYVYYVYKIVDHQEGEDKAVLRKGNVIVTIIARGADVPTRRMSDGIPIGDAVVQAMIDAVAAEVVAAIR</sequence>
<dbReference type="OrthoDB" id="3526278at2"/>
<protein>
    <submittedName>
        <fullName evidence="1">Uncharacterized protein</fullName>
    </submittedName>
</protein>
<proteinExistence type="predicted"/>
<dbReference type="RefSeq" id="WP_146178696.1">
    <property type="nucleotide sequence ID" value="NZ_PVNG01000044.1"/>
</dbReference>
<gene>
    <name evidence="1" type="ORF">B0I32_14425</name>
</gene>
<keyword evidence="2" id="KW-1185">Reference proteome</keyword>
<evidence type="ECO:0000313" key="2">
    <source>
        <dbReference type="Proteomes" id="UP000238312"/>
    </source>
</evidence>